<reference evidence="1" key="1">
    <citation type="submission" date="2016-02" db="EMBL/GenBank/DDBJ databases">
        <title>WGS assembly of Manihot esculenta.</title>
        <authorList>
            <person name="Bredeson J.V."/>
            <person name="Prochnik S.E."/>
            <person name="Lyons J.B."/>
            <person name="Schmutz J."/>
            <person name="Grimwood J."/>
            <person name="Vrebalov J."/>
            <person name="Bart R.S."/>
            <person name="Amuge T."/>
            <person name="Ferguson M.E."/>
            <person name="Green R."/>
            <person name="Putnam N."/>
            <person name="Stites J."/>
            <person name="Rounsley S."/>
            <person name="Rokhsar D.S."/>
        </authorList>
    </citation>
    <scope>NUCLEOTIDE SEQUENCE [LARGE SCALE GENOMIC DNA]</scope>
    <source>
        <tissue evidence="1">Leaf</tissue>
    </source>
</reference>
<protein>
    <submittedName>
        <fullName evidence="1">Uncharacterized protein</fullName>
    </submittedName>
</protein>
<accession>A0A199UBI5</accession>
<name>A0A199UBI5_MANES</name>
<organism evidence="1">
    <name type="scientific">Manihot esculenta</name>
    <name type="common">Cassava</name>
    <name type="synonym">Jatropha manihot</name>
    <dbReference type="NCBI Taxonomy" id="3983"/>
    <lineage>
        <taxon>Eukaryota</taxon>
        <taxon>Viridiplantae</taxon>
        <taxon>Streptophyta</taxon>
        <taxon>Embryophyta</taxon>
        <taxon>Tracheophyta</taxon>
        <taxon>Spermatophyta</taxon>
        <taxon>Magnoliopsida</taxon>
        <taxon>eudicotyledons</taxon>
        <taxon>Gunneridae</taxon>
        <taxon>Pentapetalae</taxon>
        <taxon>rosids</taxon>
        <taxon>fabids</taxon>
        <taxon>Malpighiales</taxon>
        <taxon>Euphorbiaceae</taxon>
        <taxon>Crotonoideae</taxon>
        <taxon>Manihoteae</taxon>
        <taxon>Manihot</taxon>
    </lineage>
</organism>
<dbReference type="EMBL" id="KV450561">
    <property type="protein sequence ID" value="OAY21986.1"/>
    <property type="molecule type" value="Genomic_DNA"/>
</dbReference>
<gene>
    <name evidence="1" type="ORF">MANES_S039600</name>
</gene>
<proteinExistence type="predicted"/>
<dbReference type="AlphaFoldDB" id="A0A199UBI5"/>
<sequence>MSGFGCNIFNEITVKMGFGCMSGFKKQLGEVAVRVRVTTNPKRRCFDEDGFISYFTKDTYKNLHAHSGRFNFSISSFLDRGVAFFICGEVTWLGTVFVGFC</sequence>
<evidence type="ECO:0000313" key="1">
    <source>
        <dbReference type="EMBL" id="OAY21986.1"/>
    </source>
</evidence>